<dbReference type="RefSeq" id="WP_090630955.1">
    <property type="nucleotide sequence ID" value="NZ_CVRB01000001.1"/>
</dbReference>
<dbReference type="Pfam" id="PF02525">
    <property type="entry name" value="Flavodoxin_2"/>
    <property type="match status" value="1"/>
</dbReference>
<dbReference type="GO" id="GO:0003955">
    <property type="term" value="F:NAD(P)H dehydrogenase (quinone) activity"/>
    <property type="evidence" value="ECO:0007669"/>
    <property type="project" value="TreeGrafter"/>
</dbReference>
<dbReference type="Proteomes" id="UP000199087">
    <property type="component" value="Unassembled WGS sequence"/>
</dbReference>
<dbReference type="PANTHER" id="PTHR10204">
    <property type="entry name" value="NAD P H OXIDOREDUCTASE-RELATED"/>
    <property type="match status" value="1"/>
</dbReference>
<keyword evidence="2" id="KW-0560">Oxidoreductase</keyword>
<dbReference type="GO" id="GO:0005829">
    <property type="term" value="C:cytosol"/>
    <property type="evidence" value="ECO:0007669"/>
    <property type="project" value="TreeGrafter"/>
</dbReference>
<sequence length="191" mass="22733">MSTLIIYAHPNKKSFNHAILENVMKGLKDANRQFDVIDLYTEKFDPILVIDEEHKRRDLINDPYTAEYRNKIEEADKLILIYPIWWFGVPAILKGFFDRVFVSGFAFKYDGKLPQGLLKNKSAWVIYTLDSPSFYIDWLRRNAEWTVVRDSILKFCGIKKIKRTRLTSLKYSTNEKRQQWLQKIYQMAKNI</sequence>
<dbReference type="InterPro" id="IPR029039">
    <property type="entry name" value="Flavoprotein-like_sf"/>
</dbReference>
<evidence type="ECO:0000313" key="5">
    <source>
        <dbReference type="Proteomes" id="UP000199087"/>
    </source>
</evidence>
<keyword evidence="5" id="KW-1185">Reference proteome</keyword>
<evidence type="ECO:0000259" key="3">
    <source>
        <dbReference type="Pfam" id="PF02525"/>
    </source>
</evidence>
<dbReference type="InterPro" id="IPR051545">
    <property type="entry name" value="NAD(P)H_dehydrogenase_qn"/>
</dbReference>
<accession>A0A0U1NT00</accession>
<dbReference type="PANTHER" id="PTHR10204:SF34">
    <property type="entry name" value="NAD(P)H DEHYDROGENASE [QUINONE] 1 ISOFORM 1"/>
    <property type="match status" value="1"/>
</dbReference>
<evidence type="ECO:0000256" key="2">
    <source>
        <dbReference type="ARBA" id="ARBA00023002"/>
    </source>
</evidence>
<dbReference type="EMBL" id="CVRB01000001">
    <property type="protein sequence ID" value="CRK80848.1"/>
    <property type="molecule type" value="Genomic_DNA"/>
</dbReference>
<dbReference type="InterPro" id="IPR003680">
    <property type="entry name" value="Flavodoxin_fold"/>
</dbReference>
<dbReference type="AlphaFoldDB" id="A0A0U1NT00"/>
<organism evidence="4 5">
    <name type="scientific">Neobacillus massiliamazoniensis</name>
    <dbReference type="NCBI Taxonomy" id="1499688"/>
    <lineage>
        <taxon>Bacteria</taxon>
        <taxon>Bacillati</taxon>
        <taxon>Bacillota</taxon>
        <taxon>Bacilli</taxon>
        <taxon>Bacillales</taxon>
        <taxon>Bacillaceae</taxon>
        <taxon>Neobacillus</taxon>
    </lineage>
</organism>
<dbReference type="OrthoDB" id="9798454at2"/>
<dbReference type="Gene3D" id="3.40.50.360">
    <property type="match status" value="1"/>
</dbReference>
<protein>
    <submittedName>
        <fullName evidence="4">NAD(P)H dehydrogenase, quinone family</fullName>
    </submittedName>
</protein>
<feature type="domain" description="Flavodoxin-like fold" evidence="3">
    <location>
        <begin position="1"/>
        <end position="185"/>
    </location>
</feature>
<evidence type="ECO:0000256" key="1">
    <source>
        <dbReference type="ARBA" id="ARBA00006252"/>
    </source>
</evidence>
<gene>
    <name evidence="4" type="ORF">BN000_00737</name>
</gene>
<dbReference type="SUPFAM" id="SSF52218">
    <property type="entry name" value="Flavoproteins"/>
    <property type="match status" value="1"/>
</dbReference>
<evidence type="ECO:0000313" key="4">
    <source>
        <dbReference type="EMBL" id="CRK80848.1"/>
    </source>
</evidence>
<proteinExistence type="inferred from homology"/>
<reference evidence="5" key="1">
    <citation type="submission" date="2015-05" db="EMBL/GenBank/DDBJ databases">
        <authorList>
            <person name="Urmite Genomes"/>
        </authorList>
    </citation>
    <scope>NUCLEOTIDE SEQUENCE [LARGE SCALE GENOMIC DNA]</scope>
    <source>
        <strain evidence="5">LF1</strain>
    </source>
</reference>
<name>A0A0U1NT00_9BACI</name>
<comment type="similarity">
    <text evidence="1">Belongs to the NAD(P)H dehydrogenase (quinone) family.</text>
</comment>
<dbReference type="STRING" id="1499688.BN000_00737"/>